<dbReference type="HOGENOM" id="CLU_802660_0_0_1"/>
<evidence type="ECO:0000313" key="2">
    <source>
        <dbReference type="EnsemblPlants" id="KQK94526"/>
    </source>
</evidence>
<feature type="compositionally biased region" description="Polar residues" evidence="1">
    <location>
        <begin position="254"/>
        <end position="265"/>
    </location>
</feature>
<dbReference type="PANTHER" id="PTHR33026:SF7">
    <property type="entry name" value="OS03G0100275 PROTEIN"/>
    <property type="match status" value="1"/>
</dbReference>
<dbReference type="Gramene" id="KQK94526">
    <property type="protein sequence ID" value="KQK94526"/>
    <property type="gene ID" value="SETIT_027349mg"/>
</dbReference>
<sequence length="346" mass="39032">MVGFPSAISRNGAISFFTLGASFLDIEPHWDLFHYFFHLMPYPNAEAPNVVGGAKIQLREKISQEYILVLTLSTNKGWHEEWFYTPNHAPTIPCNINARPKMRDCWTESIREENMGQVWELEAMIKDLKYHGLNGMGVVTNFAFCRTQPMKDFVHPAFEFTGDIDTKREVPEIVDKDGLYRHLKKFFANNTRMKNHGHMLPLSLCNPRPEVRLLAFVSKAPIPEHPRTLDIATSQLRELELERPKKAKAEAGTNGDSPQASSSPQDKAVPSGTRWASTPPKGVARGGCRGLDEPLVRPNHPSLFLPPANVWHLLPEEESSPQHTTTPLDLPLEELVLHSMAKLYLG</sequence>
<dbReference type="AlphaFoldDB" id="K3ZL93"/>
<dbReference type="Proteomes" id="UP000004995">
    <property type="component" value="Unassembled WGS sequence"/>
</dbReference>
<dbReference type="EMBL" id="AGNK02004914">
    <property type="status" value="NOT_ANNOTATED_CDS"/>
    <property type="molecule type" value="Genomic_DNA"/>
</dbReference>
<name>K3ZL93_SETIT</name>
<protein>
    <submittedName>
        <fullName evidence="2">Uncharacterized protein</fullName>
    </submittedName>
</protein>
<organism evidence="2 3">
    <name type="scientific">Setaria italica</name>
    <name type="common">Foxtail millet</name>
    <name type="synonym">Panicum italicum</name>
    <dbReference type="NCBI Taxonomy" id="4555"/>
    <lineage>
        <taxon>Eukaryota</taxon>
        <taxon>Viridiplantae</taxon>
        <taxon>Streptophyta</taxon>
        <taxon>Embryophyta</taxon>
        <taxon>Tracheophyta</taxon>
        <taxon>Spermatophyta</taxon>
        <taxon>Magnoliopsida</taxon>
        <taxon>Liliopsida</taxon>
        <taxon>Poales</taxon>
        <taxon>Poaceae</taxon>
        <taxon>PACMAD clade</taxon>
        <taxon>Panicoideae</taxon>
        <taxon>Panicodae</taxon>
        <taxon>Paniceae</taxon>
        <taxon>Cenchrinae</taxon>
        <taxon>Setaria</taxon>
    </lineage>
</organism>
<dbReference type="eggNOG" id="ENOG502R3UD">
    <property type="taxonomic scope" value="Eukaryota"/>
</dbReference>
<feature type="region of interest" description="Disordered" evidence="1">
    <location>
        <begin position="245"/>
        <end position="285"/>
    </location>
</feature>
<evidence type="ECO:0000313" key="3">
    <source>
        <dbReference type="Proteomes" id="UP000004995"/>
    </source>
</evidence>
<accession>K3ZL93</accession>
<proteinExistence type="predicted"/>
<dbReference type="OMA" id="CNINARP"/>
<dbReference type="EnsemblPlants" id="KQK94526">
    <property type="protein sequence ID" value="KQK94526"/>
    <property type="gene ID" value="SETIT_027349mg"/>
</dbReference>
<dbReference type="PANTHER" id="PTHR33026">
    <property type="entry name" value="OS06G0360600 PROTEIN"/>
    <property type="match status" value="1"/>
</dbReference>
<reference evidence="3" key="1">
    <citation type="journal article" date="2012" name="Nat. Biotechnol.">
        <title>Reference genome sequence of the model plant Setaria.</title>
        <authorList>
            <person name="Bennetzen J.L."/>
            <person name="Schmutz J."/>
            <person name="Wang H."/>
            <person name="Percifield R."/>
            <person name="Hawkins J."/>
            <person name="Pontaroli A.C."/>
            <person name="Estep M."/>
            <person name="Feng L."/>
            <person name="Vaughn J.N."/>
            <person name="Grimwood J."/>
            <person name="Jenkins J."/>
            <person name="Barry K."/>
            <person name="Lindquist E."/>
            <person name="Hellsten U."/>
            <person name="Deshpande S."/>
            <person name="Wang X."/>
            <person name="Wu X."/>
            <person name="Mitros T."/>
            <person name="Triplett J."/>
            <person name="Yang X."/>
            <person name="Ye C.Y."/>
            <person name="Mauro-Herrera M."/>
            <person name="Wang L."/>
            <person name="Li P."/>
            <person name="Sharma M."/>
            <person name="Sharma R."/>
            <person name="Ronald P.C."/>
            <person name="Panaud O."/>
            <person name="Kellogg E.A."/>
            <person name="Brutnell T.P."/>
            <person name="Doust A.N."/>
            <person name="Tuskan G.A."/>
            <person name="Rokhsar D."/>
            <person name="Devos K.M."/>
        </authorList>
    </citation>
    <scope>NUCLEOTIDE SEQUENCE [LARGE SCALE GENOMIC DNA]</scope>
    <source>
        <strain evidence="3">cv. Yugu1</strain>
    </source>
</reference>
<evidence type="ECO:0000256" key="1">
    <source>
        <dbReference type="SAM" id="MobiDB-lite"/>
    </source>
</evidence>
<reference evidence="2" key="2">
    <citation type="submission" date="2018-08" db="UniProtKB">
        <authorList>
            <consortium name="EnsemblPlants"/>
        </authorList>
    </citation>
    <scope>IDENTIFICATION</scope>
    <source>
        <strain evidence="2">Yugu1</strain>
    </source>
</reference>
<keyword evidence="3" id="KW-1185">Reference proteome</keyword>
<dbReference type="InParanoid" id="K3ZL93"/>